<reference evidence="4" key="1">
    <citation type="submission" date="2015-07" db="EMBL/GenBank/DDBJ databases">
        <title>Transcriptome Assembly of Anthurium amnicola.</title>
        <authorList>
            <person name="Suzuki J."/>
        </authorList>
    </citation>
    <scope>NUCLEOTIDE SEQUENCE</scope>
</reference>
<sequence>REREKERAMVSWEEKRATLHEKLQILRSVTNSHAVRQTSIIVDATKYIQELKRKVEKLNQDIACASSITVDDTLPMSGGQAESVDAQVVRQAVLQAFKKSREINQQK</sequence>
<keyword evidence="3" id="KW-0175">Coiled coil</keyword>
<evidence type="ECO:0000256" key="2">
    <source>
        <dbReference type="ARBA" id="ARBA00023242"/>
    </source>
</evidence>
<dbReference type="GO" id="GO:0005634">
    <property type="term" value="C:nucleus"/>
    <property type="evidence" value="ECO:0007669"/>
    <property type="project" value="UniProtKB-SubCell"/>
</dbReference>
<name>A0A1D1XN30_9ARAE</name>
<evidence type="ECO:0000256" key="3">
    <source>
        <dbReference type="SAM" id="Coils"/>
    </source>
</evidence>
<keyword evidence="2" id="KW-0539">Nucleus</keyword>
<gene>
    <name evidence="4" type="primary">FIT_3</name>
    <name evidence="4" type="ORF">g.23302</name>
</gene>
<dbReference type="PANTHER" id="PTHR31945:SF5">
    <property type="entry name" value="TRANSCRIPTION FACTOR SCREAM-LIKE PROTEIN"/>
    <property type="match status" value="1"/>
</dbReference>
<accession>A0A1D1XN30</accession>
<feature type="coiled-coil region" evidence="3">
    <location>
        <begin position="41"/>
        <end position="68"/>
    </location>
</feature>
<dbReference type="PANTHER" id="PTHR31945">
    <property type="entry name" value="TRANSCRIPTION FACTOR SCREAM2-RELATED"/>
    <property type="match status" value="1"/>
</dbReference>
<evidence type="ECO:0000313" key="4">
    <source>
        <dbReference type="EMBL" id="JAT43803.1"/>
    </source>
</evidence>
<dbReference type="GO" id="GO:0003700">
    <property type="term" value="F:DNA-binding transcription factor activity"/>
    <property type="evidence" value="ECO:0007669"/>
    <property type="project" value="TreeGrafter"/>
</dbReference>
<feature type="non-terminal residue" evidence="4">
    <location>
        <position position="1"/>
    </location>
</feature>
<evidence type="ECO:0000256" key="1">
    <source>
        <dbReference type="ARBA" id="ARBA00004123"/>
    </source>
</evidence>
<dbReference type="EMBL" id="GDJX01024133">
    <property type="protein sequence ID" value="JAT43803.1"/>
    <property type="molecule type" value="Transcribed_RNA"/>
</dbReference>
<dbReference type="GO" id="GO:0043565">
    <property type="term" value="F:sequence-specific DNA binding"/>
    <property type="evidence" value="ECO:0007669"/>
    <property type="project" value="TreeGrafter"/>
</dbReference>
<dbReference type="AlphaFoldDB" id="A0A1D1XN30"/>
<proteinExistence type="predicted"/>
<dbReference type="InterPro" id="IPR051358">
    <property type="entry name" value="TF_AMS/ICE1/BHLH6-like"/>
</dbReference>
<protein>
    <submittedName>
        <fullName evidence="4">Transcription factor FER-LIKE IRON DEFICIENCY-INDUCED TRANSCRIPTION FACTOR</fullName>
    </submittedName>
</protein>
<comment type="subcellular location">
    <subcellularLocation>
        <location evidence="1">Nucleus</location>
    </subcellularLocation>
</comment>
<organism evidence="4">
    <name type="scientific">Anthurium amnicola</name>
    <dbReference type="NCBI Taxonomy" id="1678845"/>
    <lineage>
        <taxon>Eukaryota</taxon>
        <taxon>Viridiplantae</taxon>
        <taxon>Streptophyta</taxon>
        <taxon>Embryophyta</taxon>
        <taxon>Tracheophyta</taxon>
        <taxon>Spermatophyta</taxon>
        <taxon>Magnoliopsida</taxon>
        <taxon>Liliopsida</taxon>
        <taxon>Araceae</taxon>
        <taxon>Pothoideae</taxon>
        <taxon>Potheae</taxon>
        <taxon>Anthurium</taxon>
    </lineage>
</organism>